<reference evidence="1" key="2">
    <citation type="journal article" date="2013" name="Aquaculture">
        <title>Development of TaqMan real-time PCR assays for monitoring Vibrio harveyi infection and a plasmid harbored by virulent strains in European abalone Haliotis tuberculata aquaculture.</title>
        <authorList>
            <person name="Schikorski D."/>
            <person name="Renault T."/>
            <person name="Paillard C."/>
            <person name="Bidault-Toffin A."/>
            <person name="Tourbiez D."/>
            <person name="Saulnier D."/>
        </authorList>
    </citation>
    <scope>NUCLEOTIDE SEQUENCE</scope>
    <source>
        <strain evidence="1">ORM4</strain>
        <plasmid evidence="1">pVCR1</plasmid>
    </source>
</reference>
<dbReference type="RefSeq" id="WP_020846109.1">
    <property type="nucleotide sequence ID" value="NC_021808.1"/>
</dbReference>
<accession>S5FXJ7</accession>
<dbReference type="Pfam" id="PF05973">
    <property type="entry name" value="Gp49"/>
    <property type="match status" value="1"/>
</dbReference>
<name>S5FXJ7_VIBHA</name>
<reference evidence="2" key="1">
    <citation type="submission" date="2012-12" db="EMBL/GenBank/DDBJ databases">
        <title>pVCR1, a Vibrio harveyi plasmid specifically found in strains pathogenic for the European abalone, Haliotis tuberculata Linnaeus, 1758.</title>
        <authorList>
            <person name="Travers M.-A."/>
            <person name="Bidault-Toffin A."/>
            <person name="Barbou A."/>
            <person name="Schikorski D."/>
            <person name="Huchette S."/>
            <person name="Paillard C."/>
            <person name="Koken M."/>
        </authorList>
    </citation>
    <scope>NUCLEOTIDE SEQUENCE</scope>
    <source>
        <strain evidence="2">Lem07014</strain>
        <plasmid evidence="2">pVCR1</plasmid>
    </source>
</reference>
<evidence type="ECO:0000313" key="1">
    <source>
        <dbReference type="EMBL" id="AGQ45478.1"/>
    </source>
</evidence>
<geneLocation type="plasmid" evidence="1">
    <name>pVCR1</name>
</geneLocation>
<protein>
    <submittedName>
        <fullName evidence="1">Putative toxin-antitoxin system, toxin component, RelE family</fullName>
    </submittedName>
</protein>
<dbReference type="EMBL" id="KC306506">
    <property type="protein sequence ID" value="AGQ45478.1"/>
    <property type="molecule type" value="Genomic_DNA"/>
</dbReference>
<dbReference type="AlphaFoldDB" id="S5FXJ7"/>
<dbReference type="InterPro" id="IPR009241">
    <property type="entry name" value="HigB-like"/>
</dbReference>
<proteinExistence type="predicted"/>
<keyword evidence="1" id="KW-0614">Plasmid</keyword>
<evidence type="ECO:0000313" key="2">
    <source>
        <dbReference type="EMBL" id="AGW25574.1"/>
    </source>
</evidence>
<organism evidence="1">
    <name type="scientific">Vibrio harveyi</name>
    <name type="common">Beneckea harveyi</name>
    <dbReference type="NCBI Taxonomy" id="669"/>
    <lineage>
        <taxon>Bacteria</taxon>
        <taxon>Pseudomonadati</taxon>
        <taxon>Pseudomonadota</taxon>
        <taxon>Gammaproteobacteria</taxon>
        <taxon>Vibrionales</taxon>
        <taxon>Vibrionaceae</taxon>
        <taxon>Vibrio</taxon>
    </lineage>
</organism>
<dbReference type="EMBL" id="KC329496">
    <property type="protein sequence ID" value="AGW25574.1"/>
    <property type="molecule type" value="Genomic_DNA"/>
</dbReference>
<sequence>MWEIETRPRFDDWYWSLSDSERTSIQASLLVLADKGAQLGRPHADTLYDSKHKNMKELRVQSGGKPLRIFFAFDPERTGIVLCGGDKTGDKRFYKKMIPIADEEFDEHLEELKNG</sequence>